<feature type="transmembrane region" description="Helical" evidence="6">
    <location>
        <begin position="152"/>
        <end position="172"/>
    </location>
</feature>
<dbReference type="Pfam" id="PF09990">
    <property type="entry name" value="DUF2231"/>
    <property type="match status" value="1"/>
</dbReference>
<gene>
    <name evidence="8" type="ORF">GCM10010446_57720</name>
</gene>
<keyword evidence="5" id="KW-0411">Iron-sulfur</keyword>
<dbReference type="Gene3D" id="2.102.10.10">
    <property type="entry name" value="Rieske [2Fe-2S] iron-sulphur domain"/>
    <property type="match status" value="1"/>
</dbReference>
<evidence type="ECO:0000256" key="4">
    <source>
        <dbReference type="ARBA" id="ARBA00023004"/>
    </source>
</evidence>
<evidence type="ECO:0000313" key="8">
    <source>
        <dbReference type="EMBL" id="GAA2964559.1"/>
    </source>
</evidence>
<evidence type="ECO:0000256" key="2">
    <source>
        <dbReference type="ARBA" id="ARBA00022723"/>
    </source>
</evidence>
<feature type="transmembrane region" description="Helical" evidence="6">
    <location>
        <begin position="89"/>
        <end position="107"/>
    </location>
</feature>
<dbReference type="InterPro" id="IPR036922">
    <property type="entry name" value="Rieske_2Fe-2S_sf"/>
</dbReference>
<evidence type="ECO:0000256" key="1">
    <source>
        <dbReference type="ARBA" id="ARBA00022714"/>
    </source>
</evidence>
<name>A0ABP6K562_9ACTN</name>
<evidence type="ECO:0000256" key="6">
    <source>
        <dbReference type="SAM" id="Phobius"/>
    </source>
</evidence>
<dbReference type="PANTHER" id="PTHR21266:SF60">
    <property type="entry name" value="3-KETOSTEROID-9-ALPHA-MONOOXYGENASE, OXYGENASE COMPONENT"/>
    <property type="match status" value="1"/>
</dbReference>
<dbReference type="Pfam" id="PF00355">
    <property type="entry name" value="Rieske"/>
    <property type="match status" value="1"/>
</dbReference>
<evidence type="ECO:0000259" key="7">
    <source>
        <dbReference type="PROSITE" id="PS51296"/>
    </source>
</evidence>
<feature type="domain" description="Rieske" evidence="7">
    <location>
        <begin position="192"/>
        <end position="289"/>
    </location>
</feature>
<keyword evidence="6" id="KW-0812">Transmembrane</keyword>
<evidence type="ECO:0000256" key="3">
    <source>
        <dbReference type="ARBA" id="ARBA00023002"/>
    </source>
</evidence>
<dbReference type="PROSITE" id="PS51296">
    <property type="entry name" value="RIESKE"/>
    <property type="match status" value="1"/>
</dbReference>
<reference evidence="9" key="1">
    <citation type="journal article" date="2019" name="Int. J. Syst. Evol. Microbiol.">
        <title>The Global Catalogue of Microorganisms (GCM) 10K type strain sequencing project: providing services to taxonomists for standard genome sequencing and annotation.</title>
        <authorList>
            <consortium name="The Broad Institute Genomics Platform"/>
            <consortium name="The Broad Institute Genome Sequencing Center for Infectious Disease"/>
            <person name="Wu L."/>
            <person name="Ma J."/>
        </authorList>
    </citation>
    <scope>NUCLEOTIDE SEQUENCE [LARGE SCALE GENOMIC DNA]</scope>
    <source>
        <strain evidence="9">JCM 9088</strain>
    </source>
</reference>
<dbReference type="EMBL" id="BAAAUD010000056">
    <property type="protein sequence ID" value="GAA2964559.1"/>
    <property type="molecule type" value="Genomic_DNA"/>
</dbReference>
<dbReference type="Proteomes" id="UP001500403">
    <property type="component" value="Unassembled WGS sequence"/>
</dbReference>
<proteinExistence type="predicted"/>
<comment type="caution">
    <text evidence="8">The sequence shown here is derived from an EMBL/GenBank/DDBJ whole genome shotgun (WGS) entry which is preliminary data.</text>
</comment>
<organism evidence="8 9">
    <name type="scientific">Streptomyces enissocaesilis</name>
    <dbReference type="NCBI Taxonomy" id="332589"/>
    <lineage>
        <taxon>Bacteria</taxon>
        <taxon>Bacillati</taxon>
        <taxon>Actinomycetota</taxon>
        <taxon>Actinomycetes</taxon>
        <taxon>Kitasatosporales</taxon>
        <taxon>Streptomycetaceae</taxon>
        <taxon>Streptomyces</taxon>
        <taxon>Streptomyces rochei group</taxon>
    </lineage>
</organism>
<dbReference type="CDD" id="cd03467">
    <property type="entry name" value="Rieske"/>
    <property type="match status" value="1"/>
</dbReference>
<keyword evidence="9" id="KW-1185">Reference proteome</keyword>
<protein>
    <recommendedName>
        <fullName evidence="7">Rieske domain-containing protein</fullName>
    </recommendedName>
</protein>
<dbReference type="InterPro" id="IPR019251">
    <property type="entry name" value="DUF2231_TM"/>
</dbReference>
<keyword evidence="4" id="KW-0408">Iron</keyword>
<sequence length="316" mass="33330">MGFMDMSRKGPGRILSAVDRLERRPEADGLIDALRRAVRAVPLGRGRDALHGRWLGHPVHPLMVQVPIGTWMSAAVLDLLPGQRRAARALVGVGLMTALPAAVAGWTDWAELRRPQMRVGLVHAAANIGAVAFYAGSFAARSRGRDGRGKALGFAGLCLVGAGGALGGHMAYRQASGANHAEQVPHLVKPGWHSLGELAGLPLGKPVRRHMDEVPVMVVREAGGAVHVLADQCSHMAGPLSEGEIVDGCVRCPWHGSTFRLSDGWNVGGPATAPQPAFDTRIVDGRVEARVRNLDLDLEEAGPGNGHRTGRGIGEG</sequence>
<dbReference type="PANTHER" id="PTHR21266">
    <property type="entry name" value="IRON-SULFUR DOMAIN CONTAINING PROTEIN"/>
    <property type="match status" value="1"/>
</dbReference>
<feature type="transmembrane region" description="Helical" evidence="6">
    <location>
        <begin position="119"/>
        <end position="140"/>
    </location>
</feature>
<evidence type="ECO:0000313" key="9">
    <source>
        <dbReference type="Proteomes" id="UP001500403"/>
    </source>
</evidence>
<keyword evidence="2" id="KW-0479">Metal-binding</keyword>
<keyword evidence="3" id="KW-0560">Oxidoreductase</keyword>
<keyword evidence="1" id="KW-0001">2Fe-2S</keyword>
<keyword evidence="6" id="KW-0472">Membrane</keyword>
<keyword evidence="6" id="KW-1133">Transmembrane helix</keyword>
<dbReference type="SUPFAM" id="SSF50022">
    <property type="entry name" value="ISP domain"/>
    <property type="match status" value="1"/>
</dbReference>
<dbReference type="InterPro" id="IPR017941">
    <property type="entry name" value="Rieske_2Fe-2S"/>
</dbReference>
<evidence type="ECO:0000256" key="5">
    <source>
        <dbReference type="ARBA" id="ARBA00023014"/>
    </source>
</evidence>
<dbReference type="InterPro" id="IPR050584">
    <property type="entry name" value="Cholesterol_7-desaturase"/>
</dbReference>
<accession>A0ABP6K562</accession>